<gene>
    <name evidence="4" type="ORF">K8U80_01580</name>
</gene>
<dbReference type="AlphaFoldDB" id="A0A921INK2"/>
<protein>
    <submittedName>
        <fullName evidence="4">S-layer homology domain-containing protein</fullName>
    </submittedName>
</protein>
<feature type="compositionally biased region" description="Low complexity" evidence="1">
    <location>
        <begin position="559"/>
        <end position="571"/>
    </location>
</feature>
<dbReference type="EMBL" id="DYVF01000013">
    <property type="protein sequence ID" value="HJG30066.1"/>
    <property type="molecule type" value="Genomic_DNA"/>
</dbReference>
<proteinExistence type="predicted"/>
<feature type="region of interest" description="Disordered" evidence="1">
    <location>
        <begin position="556"/>
        <end position="588"/>
    </location>
</feature>
<dbReference type="PROSITE" id="PS51272">
    <property type="entry name" value="SLH"/>
    <property type="match status" value="3"/>
</dbReference>
<reference evidence="4" key="2">
    <citation type="submission" date="2021-09" db="EMBL/GenBank/DDBJ databases">
        <authorList>
            <person name="Gilroy R."/>
        </authorList>
    </citation>
    <scope>NUCLEOTIDE SEQUENCE</scope>
    <source>
        <strain evidence="4">ChiGjej2B2-7701</strain>
    </source>
</reference>
<feature type="domain" description="SLH" evidence="3">
    <location>
        <begin position="708"/>
        <end position="771"/>
    </location>
</feature>
<comment type="caution">
    <text evidence="4">The sequence shown here is derived from an EMBL/GenBank/DDBJ whole genome shotgun (WGS) entry which is preliminary data.</text>
</comment>
<feature type="domain" description="SLH" evidence="3">
    <location>
        <begin position="646"/>
        <end position="706"/>
    </location>
</feature>
<sequence length="771" mass="82152">MNKAPIVAVAALAALAAPSAAIAAPTPQAGVIQQTGITVEPTDELAGNYVSKRNSLVLESTRLTGTAESYEYSCKVPAYYAGHRVAAYIERPDGNTERVAATVALSRSAFDFSFEIDISGYALVTVAVELFEEIEVDSAHFYTQYDSKLLADLYRRFSESTAATNFTADNGGISATVVTTGIGDAIAHENAPVIDTVDKVDGRSEFREYADGYMYPLEGGMCLGSFRYCFDREKAAGEDTEPTAGFAFSVDEKYAGWSAFVYLDTYDYHENADSVVHEVTVSEDGTLTVPYASVGQHHDSLEFARFNSWVSDDYVSGVVTVTLEPPNVTETGAIVDFNGWPQTSVGQGGARFTVVSSDLSVSITGIGNTMYNRPNGYEFPEEGGIEAGAFRINLQPFGDVGDSGLITFRIDLGAEYSGRKATVYSDGPTEETPYRKRTYDIGSDGVIAITERMTVDEPDNMPYAYSICYTYGINIEPADTAPLAGATVSAIPDQTWSGSPVTPKPTVTLGGKVLTEGTDYELSYENNDKPGTAAVVITGKGAYSGTVRVEFQIVEKGSEPSGPSDPTGPDAPDTPDDPGKPTPTFPDVTEDAWYFEAVTRAAELGVMNGYSDSDRFGPLDWLTREQAAAVMFNYLGDNNLAAPPAPQKDVLNDWYTDAVNWAVAEGVMGGYAGTDLFGIGQTLTREEFCAVIANAAGADLDKADTSVLDRFADGAAVSAWARPAVAWAVEASIMNGVELDNSSRALQATRGLVRAEMAAMTVSAIDAGVLG</sequence>
<evidence type="ECO:0000313" key="5">
    <source>
        <dbReference type="Proteomes" id="UP000746751"/>
    </source>
</evidence>
<name>A0A921INK2_9ACTN</name>
<evidence type="ECO:0000259" key="3">
    <source>
        <dbReference type="PROSITE" id="PS51272"/>
    </source>
</evidence>
<dbReference type="Pfam" id="PF00395">
    <property type="entry name" value="SLH"/>
    <property type="match status" value="3"/>
</dbReference>
<accession>A0A921INK2</accession>
<dbReference type="InterPro" id="IPR001119">
    <property type="entry name" value="SLH_dom"/>
</dbReference>
<evidence type="ECO:0000256" key="2">
    <source>
        <dbReference type="SAM" id="SignalP"/>
    </source>
</evidence>
<keyword evidence="2" id="KW-0732">Signal</keyword>
<reference evidence="4" key="1">
    <citation type="journal article" date="2021" name="PeerJ">
        <title>Extensive microbial diversity within the chicken gut microbiome revealed by metagenomics and culture.</title>
        <authorList>
            <person name="Gilroy R."/>
            <person name="Ravi A."/>
            <person name="Getino M."/>
            <person name="Pursley I."/>
            <person name="Horton D.L."/>
            <person name="Alikhan N.F."/>
            <person name="Baker D."/>
            <person name="Gharbi K."/>
            <person name="Hall N."/>
            <person name="Watson M."/>
            <person name="Adriaenssens E.M."/>
            <person name="Foster-Nyarko E."/>
            <person name="Jarju S."/>
            <person name="Secka A."/>
            <person name="Antonio M."/>
            <person name="Oren A."/>
            <person name="Chaudhuri R.R."/>
            <person name="La Ragione R."/>
            <person name="Hildebrand F."/>
            <person name="Pallen M.J."/>
        </authorList>
    </citation>
    <scope>NUCLEOTIDE SEQUENCE</scope>
    <source>
        <strain evidence="4">ChiGjej2B2-7701</strain>
    </source>
</reference>
<dbReference type="Proteomes" id="UP000746751">
    <property type="component" value="Unassembled WGS sequence"/>
</dbReference>
<feature type="chain" id="PRO_5037042406" evidence="2">
    <location>
        <begin position="24"/>
        <end position="771"/>
    </location>
</feature>
<organism evidence="4 5">
    <name type="scientific">Collinsella ihumii</name>
    <dbReference type="NCBI Taxonomy" id="1720204"/>
    <lineage>
        <taxon>Bacteria</taxon>
        <taxon>Bacillati</taxon>
        <taxon>Actinomycetota</taxon>
        <taxon>Coriobacteriia</taxon>
        <taxon>Coriobacteriales</taxon>
        <taxon>Coriobacteriaceae</taxon>
        <taxon>Collinsella</taxon>
    </lineage>
</organism>
<evidence type="ECO:0000313" key="4">
    <source>
        <dbReference type="EMBL" id="HJG30066.1"/>
    </source>
</evidence>
<feature type="signal peptide" evidence="2">
    <location>
        <begin position="1"/>
        <end position="23"/>
    </location>
</feature>
<feature type="domain" description="SLH" evidence="3">
    <location>
        <begin position="581"/>
        <end position="645"/>
    </location>
</feature>
<evidence type="ECO:0000256" key="1">
    <source>
        <dbReference type="SAM" id="MobiDB-lite"/>
    </source>
</evidence>